<dbReference type="SUPFAM" id="SSF74788">
    <property type="entry name" value="Cullin repeat-like"/>
    <property type="match status" value="1"/>
</dbReference>
<protein>
    <recommendedName>
        <fullName evidence="4">HbrB-like protein</fullName>
    </recommendedName>
</protein>
<dbReference type="PANTHER" id="PTHR32428:SF2">
    <property type="entry name" value="TARGET OF RAPAMYCIN COMPLEX 2 SUBUNIT BIT61-RELATED"/>
    <property type="match status" value="1"/>
</dbReference>
<feature type="compositionally biased region" description="Polar residues" evidence="1">
    <location>
        <begin position="324"/>
        <end position="336"/>
    </location>
</feature>
<dbReference type="AlphaFoldDB" id="A0A168PJU6"/>
<sequence length="589" mass="63991">MASHTRTISSSSLSSIPYQLDDALVSTSPTRFDDNALFSSSTQISSFVEHSVPNSARLPVSVSFPHEKPMPTRSLSETTSSTISGAPTIRSPPRGGSSQTKRHSMRLSPPQTPVANGAAMTLPPSSSSTSASTFDRPKPRSMSSHTTNLNATPTPSLTSNNNNSSTTASSTLNSSSARPQSPAMTTPPSIHKSIHALDAKSITLNMEKSTQHMRAAVASVAAAAAAAANAKYHTNSSSEEFHITSPTSPTYSHHNLHHHHHSTYHHPAASTSSYFAGANASSSSSNAAYHHHPYHHHHHHSNAVNAPLPTTPLSNPLHPYHRQGSISSITHSTGPAQSIIMNNSSSSGNNSSINNNIASSSSNNNNGNNGGGGYDDIWQTLCVRVLPLFNGEGVQGTIEDLNDLLRRCLTDPISPQLYHDVESLLHDGMFTLNAKMFGVTDEKLLDRLVEQWSFFFTYALPYFEAVFLPLRTDVRYRSRDEAEMWNVRNMALQSFRDNVILLQIKRLEDVFNKLFTDFGSSQNPAATAAKMLQMTSLLASAPDHNEEMDRVLSNLKANWKIMMNKGDRRGFAGVRKARSGPTLNDKIFG</sequence>
<dbReference type="InterPro" id="IPR013745">
    <property type="entry name" value="Bit61/PRR5"/>
</dbReference>
<accession>A0A168PJU6</accession>
<feature type="region of interest" description="Disordered" evidence="1">
    <location>
        <begin position="62"/>
        <end position="190"/>
    </location>
</feature>
<dbReference type="OMA" id="TKRHSMR"/>
<evidence type="ECO:0000313" key="2">
    <source>
        <dbReference type="EMBL" id="SAM02525.1"/>
    </source>
</evidence>
<feature type="compositionally biased region" description="Basic residues" evidence="1">
    <location>
        <begin position="289"/>
        <end position="301"/>
    </location>
</feature>
<dbReference type="GO" id="GO:0031932">
    <property type="term" value="C:TORC2 complex"/>
    <property type="evidence" value="ECO:0007669"/>
    <property type="project" value="TreeGrafter"/>
</dbReference>
<reference evidence="2" key="1">
    <citation type="submission" date="2016-04" db="EMBL/GenBank/DDBJ databases">
        <authorList>
            <person name="Evans L.H."/>
            <person name="Alamgir A."/>
            <person name="Owens N."/>
            <person name="Weber N.D."/>
            <person name="Virtaneva K."/>
            <person name="Barbian K."/>
            <person name="Babar A."/>
            <person name="Rosenke K."/>
        </authorList>
    </citation>
    <scope>NUCLEOTIDE SEQUENCE [LARGE SCALE GENOMIC DNA]</scope>
    <source>
        <strain evidence="2">CBS 101.48</strain>
    </source>
</reference>
<dbReference type="STRING" id="4829.A0A168PJU6"/>
<dbReference type="InterPro" id="IPR016159">
    <property type="entry name" value="Cullin_repeat-like_dom_sf"/>
</dbReference>
<dbReference type="GO" id="GO:0038203">
    <property type="term" value="P:TORC2 signaling"/>
    <property type="evidence" value="ECO:0007669"/>
    <property type="project" value="TreeGrafter"/>
</dbReference>
<evidence type="ECO:0008006" key="4">
    <source>
        <dbReference type="Google" id="ProtNLM"/>
    </source>
</evidence>
<dbReference type="Pfam" id="PF08539">
    <property type="entry name" value="HbrB"/>
    <property type="match status" value="1"/>
</dbReference>
<feature type="compositionally biased region" description="Basic residues" evidence="1">
    <location>
        <begin position="254"/>
        <end position="264"/>
    </location>
</feature>
<organism evidence="2">
    <name type="scientific">Absidia glauca</name>
    <name type="common">Pin mould</name>
    <dbReference type="NCBI Taxonomy" id="4829"/>
    <lineage>
        <taxon>Eukaryota</taxon>
        <taxon>Fungi</taxon>
        <taxon>Fungi incertae sedis</taxon>
        <taxon>Mucoromycota</taxon>
        <taxon>Mucoromycotina</taxon>
        <taxon>Mucoromycetes</taxon>
        <taxon>Mucorales</taxon>
        <taxon>Cunninghamellaceae</taxon>
        <taxon>Absidia</taxon>
    </lineage>
</organism>
<feature type="compositionally biased region" description="Low complexity" evidence="1">
    <location>
        <begin position="338"/>
        <end position="367"/>
    </location>
</feature>
<dbReference type="PANTHER" id="PTHR32428">
    <property type="entry name" value="TARGET OF RAPAMYCIN COMPLEX 2 SUBUNIT BIT61-RELATED"/>
    <property type="match status" value="1"/>
</dbReference>
<dbReference type="OrthoDB" id="2290221at2759"/>
<feature type="compositionally biased region" description="Low complexity" evidence="1">
    <location>
        <begin position="150"/>
        <end position="176"/>
    </location>
</feature>
<feature type="region of interest" description="Disordered" evidence="1">
    <location>
        <begin position="233"/>
        <end position="368"/>
    </location>
</feature>
<keyword evidence="3" id="KW-1185">Reference proteome</keyword>
<dbReference type="EMBL" id="LT553855">
    <property type="protein sequence ID" value="SAM02525.1"/>
    <property type="molecule type" value="Genomic_DNA"/>
</dbReference>
<dbReference type="Proteomes" id="UP000078561">
    <property type="component" value="Unassembled WGS sequence"/>
</dbReference>
<evidence type="ECO:0000256" key="1">
    <source>
        <dbReference type="SAM" id="MobiDB-lite"/>
    </source>
</evidence>
<name>A0A168PJU6_ABSGL</name>
<feature type="compositionally biased region" description="Polar residues" evidence="1">
    <location>
        <begin position="73"/>
        <end position="85"/>
    </location>
</feature>
<proteinExistence type="predicted"/>
<feature type="compositionally biased region" description="Low complexity" evidence="1">
    <location>
        <begin position="265"/>
        <end position="288"/>
    </location>
</feature>
<gene>
    <name evidence="2" type="primary">ABSGL_08318.1 scaffold 9741</name>
</gene>
<evidence type="ECO:0000313" key="3">
    <source>
        <dbReference type="Proteomes" id="UP000078561"/>
    </source>
</evidence>
<dbReference type="InParanoid" id="A0A168PJU6"/>
<feature type="compositionally biased region" description="Polar residues" evidence="1">
    <location>
        <begin position="177"/>
        <end position="188"/>
    </location>
</feature>